<dbReference type="PANTHER" id="PTHR13847:SF281">
    <property type="entry name" value="FAD DEPENDENT OXIDOREDUCTASE DOMAIN-CONTAINING PROTEIN"/>
    <property type="match status" value="1"/>
</dbReference>
<dbReference type="InterPro" id="IPR036188">
    <property type="entry name" value="FAD/NAD-bd_sf"/>
</dbReference>
<keyword evidence="1" id="KW-0472">Membrane</keyword>
<dbReference type="Pfam" id="PF01266">
    <property type="entry name" value="DAO"/>
    <property type="match status" value="1"/>
</dbReference>
<evidence type="ECO:0000259" key="2">
    <source>
        <dbReference type="Pfam" id="PF01266"/>
    </source>
</evidence>
<dbReference type="Gene3D" id="3.50.50.60">
    <property type="entry name" value="FAD/NAD(P)-binding domain"/>
    <property type="match status" value="1"/>
</dbReference>
<accession>A0A8J2UB11</accession>
<keyword evidence="1" id="KW-1133">Transmembrane helix</keyword>
<comment type="caution">
    <text evidence="3">The sequence shown here is derived from an EMBL/GenBank/DDBJ whole genome shotgun (WGS) entry which is preliminary data.</text>
</comment>
<dbReference type="SUPFAM" id="SSF51905">
    <property type="entry name" value="FAD/NAD(P)-binding domain"/>
    <property type="match status" value="1"/>
</dbReference>
<proteinExistence type="predicted"/>
<name>A0A8J2UB11_9BACT</name>
<keyword evidence="1" id="KW-0812">Transmembrane</keyword>
<dbReference type="PANTHER" id="PTHR13847">
    <property type="entry name" value="SARCOSINE DEHYDROGENASE-RELATED"/>
    <property type="match status" value="1"/>
</dbReference>
<dbReference type="InterPro" id="IPR006076">
    <property type="entry name" value="FAD-dep_OxRdtase"/>
</dbReference>
<reference evidence="3" key="2">
    <citation type="submission" date="2020-09" db="EMBL/GenBank/DDBJ databases">
        <authorList>
            <person name="Sun Q."/>
            <person name="Zhou Y."/>
        </authorList>
    </citation>
    <scope>NUCLEOTIDE SEQUENCE</scope>
    <source>
        <strain evidence="3">CGMCC 1.15448</strain>
    </source>
</reference>
<dbReference type="Proteomes" id="UP000607559">
    <property type="component" value="Unassembled WGS sequence"/>
</dbReference>
<dbReference type="AlphaFoldDB" id="A0A8J2UB11"/>
<reference evidence="3" key="1">
    <citation type="journal article" date="2014" name="Int. J. Syst. Evol. Microbiol.">
        <title>Complete genome sequence of Corynebacterium casei LMG S-19264T (=DSM 44701T), isolated from a smear-ripened cheese.</title>
        <authorList>
            <consortium name="US DOE Joint Genome Institute (JGI-PGF)"/>
            <person name="Walter F."/>
            <person name="Albersmeier A."/>
            <person name="Kalinowski J."/>
            <person name="Ruckert C."/>
        </authorList>
    </citation>
    <scope>NUCLEOTIDE SEQUENCE</scope>
    <source>
        <strain evidence="3">CGMCC 1.15448</strain>
    </source>
</reference>
<dbReference type="RefSeq" id="WP_188929912.1">
    <property type="nucleotide sequence ID" value="NZ_BMJC01000001.1"/>
</dbReference>
<dbReference type="GO" id="GO:0005737">
    <property type="term" value="C:cytoplasm"/>
    <property type="evidence" value="ECO:0007669"/>
    <property type="project" value="TreeGrafter"/>
</dbReference>
<evidence type="ECO:0000256" key="1">
    <source>
        <dbReference type="SAM" id="Phobius"/>
    </source>
</evidence>
<feature type="transmembrane region" description="Helical" evidence="1">
    <location>
        <begin position="12"/>
        <end position="34"/>
    </location>
</feature>
<feature type="domain" description="FAD dependent oxidoreductase" evidence="2">
    <location>
        <begin position="17"/>
        <end position="372"/>
    </location>
</feature>
<keyword evidence="4" id="KW-1185">Reference proteome</keyword>
<organism evidence="3 4">
    <name type="scientific">Puia dinghuensis</name>
    <dbReference type="NCBI Taxonomy" id="1792502"/>
    <lineage>
        <taxon>Bacteria</taxon>
        <taxon>Pseudomonadati</taxon>
        <taxon>Bacteroidota</taxon>
        <taxon>Chitinophagia</taxon>
        <taxon>Chitinophagales</taxon>
        <taxon>Chitinophagaceae</taxon>
        <taxon>Puia</taxon>
    </lineage>
</organism>
<protein>
    <submittedName>
        <fullName evidence="3">FAD-dependent oxidoreductase</fullName>
    </submittedName>
</protein>
<evidence type="ECO:0000313" key="3">
    <source>
        <dbReference type="EMBL" id="GGA91869.1"/>
    </source>
</evidence>
<gene>
    <name evidence="3" type="ORF">GCM10011511_14050</name>
</gene>
<dbReference type="EMBL" id="BMJC01000001">
    <property type="protein sequence ID" value="GGA91869.1"/>
    <property type="molecule type" value="Genomic_DNA"/>
</dbReference>
<dbReference type="Gene3D" id="3.30.9.10">
    <property type="entry name" value="D-Amino Acid Oxidase, subunit A, domain 2"/>
    <property type="match status" value="1"/>
</dbReference>
<evidence type="ECO:0000313" key="4">
    <source>
        <dbReference type="Proteomes" id="UP000607559"/>
    </source>
</evidence>
<sequence length="377" mass="41916">MAVLSVWEKESFFAPADIIIAGSGLVGLWSAYYLKKHAPSLNITIVDRGIIPTGASTRNAGFACFGSLTELIANRQQLGDDQLLQLVEWRYKGIKKIKKIFDARDIDYETNGGYELLAKADDNELRSTIDVINRLLKKVTGEQKTFRLQNEQIARFGFAGVQHLVENKAEGQLHSGKLCQALMRLVQSMGVTILNNIEVTSYEKVGGHLLLHTQHDFPLLSSQLLIATNAFARQLLPQLDVTPARGQVLVTSPIEGLPFKGTFHFEEGFYYFRNLGDRVLLGGARNKALEEENTDEMTITGKIQHELERFLNEVVLPGRHYSIEHRWSGIMGMGSEKMPILRAVNDHVFCAVRMSGMGVALAPVIGEKVAEMMTSTG</sequence>